<gene>
    <name evidence="4" type="ORF">SAMN05444281_0871</name>
</gene>
<dbReference type="Gene3D" id="2.60.40.10">
    <property type="entry name" value="Immunoglobulins"/>
    <property type="match status" value="2"/>
</dbReference>
<dbReference type="InterPro" id="IPR028994">
    <property type="entry name" value="Integrin_alpha_N"/>
</dbReference>
<dbReference type="PROSITE" id="PS51175">
    <property type="entry name" value="CBM6"/>
    <property type="match status" value="1"/>
</dbReference>
<dbReference type="CDD" id="cd04082">
    <property type="entry name" value="CBM35_pectate_lyase-like"/>
    <property type="match status" value="1"/>
</dbReference>
<protein>
    <submittedName>
        <fullName evidence="4">Por secretion system C-terminal sorting domain-containing protein</fullName>
    </submittedName>
</protein>
<dbReference type="InterPro" id="IPR049366">
    <property type="entry name" value="RGL11_C"/>
</dbReference>
<dbReference type="SUPFAM" id="SSF69318">
    <property type="entry name" value="Integrin alpha N-terminal domain"/>
    <property type="match status" value="1"/>
</dbReference>
<organism evidence="4 5">
    <name type="scientific">Wenyingzhuangia marina</name>
    <dbReference type="NCBI Taxonomy" id="1195760"/>
    <lineage>
        <taxon>Bacteria</taxon>
        <taxon>Pseudomonadati</taxon>
        <taxon>Bacteroidota</taxon>
        <taxon>Flavobacteriia</taxon>
        <taxon>Flavobacteriales</taxon>
        <taxon>Flavobacteriaceae</taxon>
        <taxon>Wenyingzhuangia</taxon>
    </lineage>
</organism>
<dbReference type="STRING" id="1195760.SAMN05444281_0871"/>
<feature type="domain" description="CBM6" evidence="3">
    <location>
        <begin position="714"/>
        <end position="842"/>
    </location>
</feature>
<dbReference type="CDD" id="cd10318">
    <property type="entry name" value="RGL11"/>
    <property type="match status" value="1"/>
</dbReference>
<evidence type="ECO:0000313" key="4">
    <source>
        <dbReference type="EMBL" id="SHH54726.1"/>
    </source>
</evidence>
<accession>A0A1M5TVV1</accession>
<dbReference type="GO" id="GO:0030246">
    <property type="term" value="F:carbohydrate binding"/>
    <property type="evidence" value="ECO:0007669"/>
    <property type="project" value="InterPro"/>
</dbReference>
<dbReference type="InterPro" id="IPR013783">
    <property type="entry name" value="Ig-like_fold"/>
</dbReference>
<dbReference type="PANTHER" id="PTHR43118">
    <property type="entry name" value="RHAMNOGALACTURONAN LYASE (EUROFUNG)"/>
    <property type="match status" value="1"/>
</dbReference>
<evidence type="ECO:0000313" key="5">
    <source>
        <dbReference type="Proteomes" id="UP000184109"/>
    </source>
</evidence>
<dbReference type="InterPro" id="IPR026444">
    <property type="entry name" value="Secre_tail"/>
</dbReference>
<feature type="chain" id="PRO_5012025238" evidence="2">
    <location>
        <begin position="25"/>
        <end position="941"/>
    </location>
</feature>
<evidence type="ECO:0000259" key="3">
    <source>
        <dbReference type="PROSITE" id="PS51175"/>
    </source>
</evidence>
<dbReference type="InterPro" id="IPR005084">
    <property type="entry name" value="CBM6"/>
</dbReference>
<dbReference type="AlphaFoldDB" id="A0A1M5TVV1"/>
<dbReference type="InterPro" id="IPR034641">
    <property type="entry name" value="RGL11"/>
</dbReference>
<dbReference type="NCBIfam" id="TIGR04183">
    <property type="entry name" value="Por_Secre_tail"/>
    <property type="match status" value="1"/>
</dbReference>
<proteinExistence type="predicted"/>
<dbReference type="Pfam" id="PF18962">
    <property type="entry name" value="Por_Secre_tail"/>
    <property type="match status" value="1"/>
</dbReference>
<dbReference type="Pfam" id="PF16990">
    <property type="entry name" value="CBM_35"/>
    <property type="match status" value="1"/>
</dbReference>
<feature type="signal peptide" evidence="2">
    <location>
        <begin position="1"/>
        <end position="24"/>
    </location>
</feature>
<dbReference type="EMBL" id="FQXQ01000002">
    <property type="protein sequence ID" value="SHH54726.1"/>
    <property type="molecule type" value="Genomic_DNA"/>
</dbReference>
<keyword evidence="5" id="KW-1185">Reference proteome</keyword>
<dbReference type="PANTHER" id="PTHR43118:SF1">
    <property type="entry name" value="RHAMNOGALACTURONAN LYASE (EUROFUNG)"/>
    <property type="match status" value="1"/>
</dbReference>
<dbReference type="InterPro" id="IPR008979">
    <property type="entry name" value="Galactose-bd-like_sf"/>
</dbReference>
<keyword evidence="1 2" id="KW-0732">Signal</keyword>
<reference evidence="5" key="1">
    <citation type="submission" date="2016-11" db="EMBL/GenBank/DDBJ databases">
        <authorList>
            <person name="Varghese N."/>
            <person name="Submissions S."/>
        </authorList>
    </citation>
    <scope>NUCLEOTIDE SEQUENCE [LARGE SCALE GENOMIC DNA]</scope>
    <source>
        <strain evidence="5">DSM 100572</strain>
    </source>
</reference>
<dbReference type="SUPFAM" id="SSF49785">
    <property type="entry name" value="Galactose-binding domain-like"/>
    <property type="match status" value="1"/>
</dbReference>
<dbReference type="Proteomes" id="UP000184109">
    <property type="component" value="Unassembled WGS sequence"/>
</dbReference>
<dbReference type="Pfam" id="PF21348">
    <property type="entry name" value="RGL11_C"/>
    <property type="match status" value="1"/>
</dbReference>
<dbReference type="Pfam" id="PF18370">
    <property type="entry name" value="RGI_lyase"/>
    <property type="match status" value="1"/>
</dbReference>
<name>A0A1M5TVV1_9FLAO</name>
<sequence>MKKNYLLLLSINILISLSPLNVQAQRNMEKLNRGAHAVRVNTNEVLVSWRILGPEYTDGATYNLYKSGTLIASNLTVSNYIDNTPTNSTYAISAVINGTEGNQSASTTVWGSFYNTIPLSPPKGGTTPDGVAYTYSANDASVGDLDGDGDYEIVLKWSPSNSKDNAHSGYTGNTILEGLEFDGASLWRIDLGINIRSGAHYTQFMVYDLDGDGKAEISCKTADGTKDGKNNIIGSSSADYRNSGGYVLSGPEFLTVFNGETGVEMATVDYTPARGKVSDWGDSYGNRVDRFLACIAYLDGIEPSLVMCRGYYTRTAIVAYDYRNGELIQRWNFDTGNGSNPYKGQGNHNLAVGDVDGDGKDEIMYGACAIDDDGIGLYSTGYGHGDAGHLTDIDPDSPGLEYYMPHETANGSTRPGMSIRNAGTGAILWEVPASGDIGRGVAMDIDNNHRGLEVWSSDGSGLHDKNGTVISTTLPASTGGGVSFNFGLWWDGDVQREILDRTVINKWNSSTHGSDRLVTLYNIEGASSNNGTKSTPTLTADIIGDWREEILMRNVDSSKLIIFTTNKVTTQRMYTLMHDPVYRLSIAWQNVAYNQPPHLGFYFGGGMDTPPNPNIKMNGEKSLSAQAFANRNAIDIDWNVAGIEIQQQELMRNTSSETEGSISLANITPGTTTYKDNTVSTGITYYYWIKITDIDGEISNSNITNTTIFPNSSIVIQENEAGFCGVDGTIDTNNTGYTGTGFANTFNAAGNSIQWAVSVPSTGTYTLRWIYANGGTSDRNGNIIINGTNVTTASFPTTGNWSTWELNSNSTVSVNLKEGFNKIQLVATNNDGLGNIDLLEVEGGTPSVTGCDGEMLSTRSFVETSKLFITPNPIRSGETFKITLPKNAKHISIVNMQGQVIYQKILYGQAELELNHILPSGIYIIRVKKEVGNVQVKLFVR</sequence>
<dbReference type="Gene3D" id="2.60.120.260">
    <property type="entry name" value="Galactose-binding domain-like"/>
    <property type="match status" value="1"/>
</dbReference>
<evidence type="ECO:0000256" key="2">
    <source>
        <dbReference type="SAM" id="SignalP"/>
    </source>
</evidence>
<evidence type="ECO:0000256" key="1">
    <source>
        <dbReference type="ARBA" id="ARBA00022729"/>
    </source>
</evidence>
<dbReference type="InterPro" id="IPR041624">
    <property type="entry name" value="RGI_lyase"/>
</dbReference>